<dbReference type="KEGG" id="npu:Npun_R3311"/>
<dbReference type="Proteomes" id="UP000001191">
    <property type="component" value="Chromosome"/>
</dbReference>
<dbReference type="PhylomeDB" id="B2IZX8"/>
<dbReference type="Gene3D" id="1.20.910.10">
    <property type="entry name" value="Heme oxygenase-like"/>
    <property type="match status" value="1"/>
</dbReference>
<dbReference type="AlphaFoldDB" id="B2IZX8"/>
<protein>
    <submittedName>
        <fullName evidence="3">Transcriptional activator, TenA family</fullName>
    </submittedName>
</protein>
<dbReference type="PANTHER" id="PTHR43198:SF2">
    <property type="entry name" value="SI:CH1073-67J19.1-RELATED"/>
    <property type="match status" value="1"/>
</dbReference>
<dbReference type="Pfam" id="PF03070">
    <property type="entry name" value="TENA_THI-4"/>
    <property type="match status" value="1"/>
</dbReference>
<dbReference type="InterPro" id="IPR016084">
    <property type="entry name" value="Haem_Oase-like_multi-hlx"/>
</dbReference>
<dbReference type="OrthoDB" id="34166at2"/>
<feature type="domain" description="Thiaminase-2/PQQC" evidence="2">
    <location>
        <begin position="9"/>
        <end position="177"/>
    </location>
</feature>
<dbReference type="CDD" id="cd19368">
    <property type="entry name" value="TenA_C_AtTH2-like"/>
    <property type="match status" value="1"/>
</dbReference>
<evidence type="ECO:0000313" key="3">
    <source>
        <dbReference type="EMBL" id="ACC81749.1"/>
    </source>
</evidence>
<sequence>MALSNELWAANQDLAQACLEHPFVQGIGNGILESVKFAYYVGQDAFFLEAFARAYSIAAAKAPDWLGFTTFHNLASGVLEELRLHSSYASQWGVNLDSVEAGYATRRYTDFLLATAWSGDVGLTAAAMSPCMRLYGFLGEQLALHGIPNHQYADWIRTYSSTDFQSLAKQLESLVENYATNNAVVNSTYRYAMFCEHEFFQAAWIDGNK</sequence>
<name>B2IZX8_NOSP7</name>
<dbReference type="HOGENOM" id="CLU_077537_3_0_3"/>
<evidence type="ECO:0000313" key="4">
    <source>
        <dbReference type="Proteomes" id="UP000001191"/>
    </source>
</evidence>
<dbReference type="EMBL" id="CP001037">
    <property type="protein sequence ID" value="ACC81749.1"/>
    <property type="molecule type" value="Genomic_DNA"/>
</dbReference>
<keyword evidence="4" id="KW-1185">Reference proteome</keyword>
<dbReference type="PANTHER" id="PTHR43198">
    <property type="entry name" value="BIFUNCTIONAL TH2 PROTEIN"/>
    <property type="match status" value="1"/>
</dbReference>
<accession>B2IZX8</accession>
<gene>
    <name evidence="3" type="ordered locus">Npun_R3311</name>
</gene>
<reference evidence="4" key="1">
    <citation type="submission" date="2008-04" db="EMBL/GenBank/DDBJ databases">
        <title>Complete sequence of chromosome of Nostoc punctiforme ATCC 29133.</title>
        <authorList>
            <consortium name="US DOE Joint Genome Institute"/>
            <person name="Copeland A."/>
            <person name="Lucas S."/>
            <person name="Lapidus A."/>
            <person name="Glavina del Rio T."/>
            <person name="Dalin E."/>
            <person name="Tice H."/>
            <person name="Pitluck S."/>
            <person name="Chain P."/>
            <person name="Malfatti S."/>
            <person name="Shin M."/>
            <person name="Vergez L."/>
            <person name="Schmutz J."/>
            <person name="Larimer F."/>
            <person name="Land M."/>
            <person name="Hauser L."/>
            <person name="Kyrpides N."/>
            <person name="Kim E."/>
            <person name="Meeks J.C."/>
            <person name="Elhai J."/>
            <person name="Campbell E.L."/>
            <person name="Thiel T."/>
            <person name="Longmire J."/>
            <person name="Potts M."/>
            <person name="Atlas R."/>
        </authorList>
    </citation>
    <scope>NUCLEOTIDE SEQUENCE [LARGE SCALE GENOMIC DNA]</scope>
    <source>
        <strain evidence="4">ATCC 29133 / PCC 73102</strain>
    </source>
</reference>
<dbReference type="EnsemblBacteria" id="ACC81749">
    <property type="protein sequence ID" value="ACC81749"/>
    <property type="gene ID" value="Npun_R3311"/>
</dbReference>
<dbReference type="GO" id="GO:0005829">
    <property type="term" value="C:cytosol"/>
    <property type="evidence" value="ECO:0007669"/>
    <property type="project" value="TreeGrafter"/>
</dbReference>
<evidence type="ECO:0000259" key="2">
    <source>
        <dbReference type="Pfam" id="PF03070"/>
    </source>
</evidence>
<dbReference type="InterPro" id="IPR050967">
    <property type="entry name" value="Thiamine_Salvage_TenA"/>
</dbReference>
<dbReference type="InterPro" id="IPR004305">
    <property type="entry name" value="Thiaminase-2/PQQC"/>
</dbReference>
<reference evidence="3 4" key="2">
    <citation type="journal article" date="2013" name="Plant Physiol.">
        <title>A Nostoc punctiforme Sugar Transporter Necessary to Establish a Cyanobacterium-Plant Symbiosis.</title>
        <authorList>
            <person name="Ekman M."/>
            <person name="Picossi S."/>
            <person name="Campbell E.L."/>
            <person name="Meeks J.C."/>
            <person name="Flores E."/>
        </authorList>
    </citation>
    <scope>NUCLEOTIDE SEQUENCE [LARGE SCALE GENOMIC DNA]</scope>
    <source>
        <strain evidence="4">ATCC 29133 / PCC 73102</strain>
    </source>
</reference>
<dbReference type="SUPFAM" id="SSF48613">
    <property type="entry name" value="Heme oxygenase-like"/>
    <property type="match status" value="1"/>
</dbReference>
<comment type="pathway">
    <text evidence="1">Cofactor biosynthesis; thiamine diphosphate biosynthesis.</text>
</comment>
<proteinExistence type="predicted"/>
<organism evidence="3 4">
    <name type="scientific">Nostoc punctiforme (strain ATCC 29133 / PCC 73102)</name>
    <dbReference type="NCBI Taxonomy" id="63737"/>
    <lineage>
        <taxon>Bacteria</taxon>
        <taxon>Bacillati</taxon>
        <taxon>Cyanobacteriota</taxon>
        <taxon>Cyanophyceae</taxon>
        <taxon>Nostocales</taxon>
        <taxon>Nostocaceae</taxon>
        <taxon>Nostoc</taxon>
    </lineage>
</organism>
<evidence type="ECO:0000256" key="1">
    <source>
        <dbReference type="ARBA" id="ARBA00004948"/>
    </source>
</evidence>
<dbReference type="eggNOG" id="COG0819">
    <property type="taxonomic scope" value="Bacteria"/>
</dbReference>
<dbReference type="STRING" id="63737.Npun_R3311"/>
<dbReference type="RefSeq" id="WP_012409727.1">
    <property type="nucleotide sequence ID" value="NC_010628.1"/>
</dbReference>